<feature type="compositionally biased region" description="Basic and acidic residues" evidence="1">
    <location>
        <begin position="28"/>
        <end position="45"/>
    </location>
</feature>
<feature type="compositionally biased region" description="Pro residues" evidence="1">
    <location>
        <begin position="299"/>
        <end position="310"/>
    </location>
</feature>
<organism evidence="2">
    <name type="scientific">Oscillatoriales cyanobacterium SpSt-418</name>
    <dbReference type="NCBI Taxonomy" id="2282169"/>
    <lineage>
        <taxon>Bacteria</taxon>
        <taxon>Bacillati</taxon>
        <taxon>Cyanobacteriota</taxon>
        <taxon>Cyanophyceae</taxon>
        <taxon>Oscillatoriophycideae</taxon>
        <taxon>Oscillatoriales</taxon>
    </lineage>
</organism>
<feature type="compositionally biased region" description="Basic residues" evidence="1">
    <location>
        <begin position="311"/>
        <end position="321"/>
    </location>
</feature>
<feature type="region of interest" description="Disordered" evidence="1">
    <location>
        <begin position="156"/>
        <end position="183"/>
    </location>
</feature>
<feature type="compositionally biased region" description="Pro residues" evidence="1">
    <location>
        <begin position="1"/>
        <end position="13"/>
    </location>
</feature>
<feature type="compositionally biased region" description="Basic and acidic residues" evidence="1">
    <location>
        <begin position="285"/>
        <end position="296"/>
    </location>
</feature>
<accession>A0A7C3KF19</accession>
<comment type="caution">
    <text evidence="2">The sequence shown here is derived from an EMBL/GenBank/DDBJ whole genome shotgun (WGS) entry which is preliminary data.</text>
</comment>
<evidence type="ECO:0000256" key="1">
    <source>
        <dbReference type="SAM" id="MobiDB-lite"/>
    </source>
</evidence>
<reference evidence="2" key="1">
    <citation type="journal article" date="2020" name="mSystems">
        <title>Genome- and Community-Level Interaction Insights into Carbon Utilization and Element Cycling Functions of Hydrothermarchaeota in Hydrothermal Sediment.</title>
        <authorList>
            <person name="Zhou Z."/>
            <person name="Liu Y."/>
            <person name="Xu W."/>
            <person name="Pan J."/>
            <person name="Luo Z.H."/>
            <person name="Li M."/>
        </authorList>
    </citation>
    <scope>NUCLEOTIDE SEQUENCE [LARGE SCALE GENOMIC DNA]</scope>
    <source>
        <strain evidence="2">SpSt-418</strain>
    </source>
</reference>
<dbReference type="EMBL" id="DSRU01000209">
    <property type="protein sequence ID" value="HFM98843.1"/>
    <property type="molecule type" value="Genomic_DNA"/>
</dbReference>
<sequence length="321" mass="35231">MMRPVRPAPPPQTPTVEAKPAAQLQSEVVEKPKPETVAADDHVESEAPIEDGVSRFQPIPPPSEPKQYRAIGLIRGCYTPSEEQFTRGEMKIADGTAVEAVLLGRVMSLVKNHLDLTQEHLWVVYPRTRLQQSDLHLQVVGVWEPEKLQKELLEGEEGEALEATEEPATEPESSVEPISTENLTPGYDDDYFSIRGEVIGVTPEEDTITIRIQQSPKKGKQKAKAFKLHLKGTLPSPKTIGYFWELHVKRIGTDLTIAEGNVIGLVPPKKKSGFGPKKGGKPFKRRFDGGGGDKSRAPSGPPPNRAPLPKPSKKAKQNSEG</sequence>
<gene>
    <name evidence="2" type="ORF">ENR64_14010</name>
</gene>
<evidence type="ECO:0000313" key="2">
    <source>
        <dbReference type="EMBL" id="HFM98843.1"/>
    </source>
</evidence>
<name>A0A7C3KF19_9CYAN</name>
<proteinExistence type="predicted"/>
<dbReference type="AlphaFoldDB" id="A0A7C3KF19"/>
<feature type="region of interest" description="Disordered" evidence="1">
    <location>
        <begin position="1"/>
        <end position="65"/>
    </location>
</feature>
<feature type="compositionally biased region" description="Acidic residues" evidence="1">
    <location>
        <begin position="156"/>
        <end position="169"/>
    </location>
</feature>
<feature type="compositionally biased region" description="Basic residues" evidence="1">
    <location>
        <begin position="268"/>
        <end position="284"/>
    </location>
</feature>
<feature type="region of interest" description="Disordered" evidence="1">
    <location>
        <begin position="268"/>
        <end position="321"/>
    </location>
</feature>
<protein>
    <submittedName>
        <fullName evidence="2">Uncharacterized protein</fullName>
    </submittedName>
</protein>